<organism evidence="8 9">
    <name type="scientific">Clupea harengus</name>
    <name type="common">Atlantic herring</name>
    <dbReference type="NCBI Taxonomy" id="7950"/>
    <lineage>
        <taxon>Eukaryota</taxon>
        <taxon>Metazoa</taxon>
        <taxon>Chordata</taxon>
        <taxon>Craniata</taxon>
        <taxon>Vertebrata</taxon>
        <taxon>Euteleostomi</taxon>
        <taxon>Actinopterygii</taxon>
        <taxon>Neopterygii</taxon>
        <taxon>Teleostei</taxon>
        <taxon>Clupei</taxon>
        <taxon>Clupeiformes</taxon>
        <taxon>Clupeoidei</taxon>
        <taxon>Clupeidae</taxon>
        <taxon>Clupea</taxon>
    </lineage>
</organism>
<keyword evidence="2" id="KW-0677">Repeat</keyword>
<dbReference type="PROSITE" id="PS50287">
    <property type="entry name" value="SRCR_2"/>
    <property type="match status" value="1"/>
</dbReference>
<evidence type="ECO:0000313" key="9">
    <source>
        <dbReference type="RefSeq" id="XP_031432791.1"/>
    </source>
</evidence>
<evidence type="ECO:0000256" key="3">
    <source>
        <dbReference type="ARBA" id="ARBA00023157"/>
    </source>
</evidence>
<dbReference type="Gene3D" id="3.10.250.10">
    <property type="entry name" value="SRCR-like domain"/>
    <property type="match status" value="1"/>
</dbReference>
<keyword evidence="8" id="KW-1185">Reference proteome</keyword>
<dbReference type="FunFam" id="3.10.250.10:FF:000006">
    <property type="entry name" value="neurotrypsin isoform X2"/>
    <property type="match status" value="1"/>
</dbReference>
<dbReference type="Pfam" id="PF00530">
    <property type="entry name" value="SRCR"/>
    <property type="match status" value="1"/>
</dbReference>
<dbReference type="OrthoDB" id="536948at2759"/>
<evidence type="ECO:0000256" key="6">
    <source>
        <dbReference type="SAM" id="SignalP"/>
    </source>
</evidence>
<dbReference type="SMART" id="SM00202">
    <property type="entry name" value="SR"/>
    <property type="match status" value="1"/>
</dbReference>
<comment type="caution">
    <text evidence="5">Lacks conserved residue(s) required for the propagation of feature annotation.</text>
</comment>
<name>A0A6P8G8S8_CLUHA</name>
<feature type="signal peptide" evidence="6">
    <location>
        <begin position="1"/>
        <end position="18"/>
    </location>
</feature>
<evidence type="ECO:0000259" key="7">
    <source>
        <dbReference type="PROSITE" id="PS50287"/>
    </source>
</evidence>
<gene>
    <name evidence="9" type="primary">LOC116222520</name>
</gene>
<keyword evidence="3 5" id="KW-1015">Disulfide bond</keyword>
<dbReference type="RefSeq" id="XP_031432791.1">
    <property type="nucleotide sequence ID" value="XM_031576931.1"/>
</dbReference>
<protein>
    <submittedName>
        <fullName evidence="9">Antigen WC1.1</fullName>
    </submittedName>
</protein>
<dbReference type="PANTHER" id="PTHR48071:SF26">
    <property type="entry name" value="ANTIGEN WC1.1-LIKE"/>
    <property type="match status" value="1"/>
</dbReference>
<feature type="domain" description="SRCR" evidence="7">
    <location>
        <begin position="142"/>
        <end position="244"/>
    </location>
</feature>
<proteinExistence type="predicted"/>
<sequence length="247" mass="26256">MELLTAAILLQMLDASQAALIFSVQWNTTESPTKGPNGNHTELGQFSLSNPCAGVLRTRSRSHANVPVDLSLTNRSAVAGHICRHLGCGEVYEVRQHTTADSSTCVTDCVYEDPGKLNCTEAKPGTCLNVTEIYCDPPGPAIRLANGTDPCEGRVEVWNHTDWGSVCDDGWDVKAGDVVCAQLDCGSAHKVTGEGGPFPSGSGHILLDELNCTGSEKDLWQCVTPRTGQTHDCGHKEDAGVVCTGFT</sequence>
<dbReference type="AlphaFoldDB" id="A0A6P8G8S8"/>
<accession>A0A6P8G8S8</accession>
<dbReference type="KEGG" id="char:116222520"/>
<evidence type="ECO:0000256" key="2">
    <source>
        <dbReference type="ARBA" id="ARBA00022737"/>
    </source>
</evidence>
<dbReference type="GeneID" id="116222520"/>
<feature type="disulfide bond" evidence="5">
    <location>
        <begin position="212"/>
        <end position="222"/>
    </location>
</feature>
<evidence type="ECO:0000256" key="4">
    <source>
        <dbReference type="ARBA" id="ARBA00023180"/>
    </source>
</evidence>
<dbReference type="Proteomes" id="UP000515152">
    <property type="component" value="Chromosome 11"/>
</dbReference>
<evidence type="ECO:0000256" key="1">
    <source>
        <dbReference type="ARBA" id="ARBA00022729"/>
    </source>
</evidence>
<dbReference type="InterPro" id="IPR036772">
    <property type="entry name" value="SRCR-like_dom_sf"/>
</dbReference>
<evidence type="ECO:0000313" key="8">
    <source>
        <dbReference type="Proteomes" id="UP000515152"/>
    </source>
</evidence>
<keyword evidence="4" id="KW-0325">Glycoprotein</keyword>
<reference evidence="9" key="1">
    <citation type="submission" date="2025-08" db="UniProtKB">
        <authorList>
            <consortium name="RefSeq"/>
        </authorList>
    </citation>
    <scope>IDENTIFICATION</scope>
</reference>
<dbReference type="SUPFAM" id="SSF56487">
    <property type="entry name" value="SRCR-like"/>
    <property type="match status" value="1"/>
</dbReference>
<dbReference type="InterPro" id="IPR001190">
    <property type="entry name" value="SRCR"/>
</dbReference>
<dbReference type="PRINTS" id="PR00258">
    <property type="entry name" value="SPERACTRCPTR"/>
</dbReference>
<feature type="chain" id="PRO_5028101325" evidence="6">
    <location>
        <begin position="19"/>
        <end position="247"/>
    </location>
</feature>
<evidence type="ECO:0000256" key="5">
    <source>
        <dbReference type="PROSITE-ProRule" id="PRU00196"/>
    </source>
</evidence>
<dbReference type="PANTHER" id="PTHR48071">
    <property type="entry name" value="SRCR DOMAIN-CONTAINING PROTEIN"/>
    <property type="match status" value="1"/>
</dbReference>
<dbReference type="GO" id="GO:0016020">
    <property type="term" value="C:membrane"/>
    <property type="evidence" value="ECO:0007669"/>
    <property type="project" value="InterPro"/>
</dbReference>
<keyword evidence="1 6" id="KW-0732">Signal</keyword>